<proteinExistence type="predicted"/>
<protein>
    <submittedName>
        <fullName evidence="1">Uncharacterized protein</fullName>
    </submittedName>
</protein>
<dbReference type="AlphaFoldDB" id="A0A822YZI8"/>
<evidence type="ECO:0000313" key="1">
    <source>
        <dbReference type="EMBL" id="DAD36166.1"/>
    </source>
</evidence>
<gene>
    <name evidence="1" type="ORF">HUJ06_006806</name>
</gene>
<evidence type="ECO:0000313" key="2">
    <source>
        <dbReference type="Proteomes" id="UP000607653"/>
    </source>
</evidence>
<accession>A0A822YZI8</accession>
<sequence length="47" mass="5217">MRQNSLKLAAAALPPAKNPLSDHRWTGRSRCSPLRRRNISLSSALAF</sequence>
<dbReference type="Proteomes" id="UP000607653">
    <property type="component" value="Unassembled WGS sequence"/>
</dbReference>
<organism evidence="1 2">
    <name type="scientific">Nelumbo nucifera</name>
    <name type="common">Sacred lotus</name>
    <dbReference type="NCBI Taxonomy" id="4432"/>
    <lineage>
        <taxon>Eukaryota</taxon>
        <taxon>Viridiplantae</taxon>
        <taxon>Streptophyta</taxon>
        <taxon>Embryophyta</taxon>
        <taxon>Tracheophyta</taxon>
        <taxon>Spermatophyta</taxon>
        <taxon>Magnoliopsida</taxon>
        <taxon>Proteales</taxon>
        <taxon>Nelumbonaceae</taxon>
        <taxon>Nelumbo</taxon>
    </lineage>
</organism>
<keyword evidence="2" id="KW-1185">Reference proteome</keyword>
<comment type="caution">
    <text evidence="1">The sequence shown here is derived from an EMBL/GenBank/DDBJ whole genome shotgun (WGS) entry which is preliminary data.</text>
</comment>
<reference evidence="1 2" key="1">
    <citation type="journal article" date="2020" name="Mol. Biol. Evol.">
        <title>Distinct Expression and Methylation Patterns for Genes with Different Fates following a Single Whole-Genome Duplication in Flowering Plants.</title>
        <authorList>
            <person name="Shi T."/>
            <person name="Rahmani R.S."/>
            <person name="Gugger P.F."/>
            <person name="Wang M."/>
            <person name="Li H."/>
            <person name="Zhang Y."/>
            <person name="Li Z."/>
            <person name="Wang Q."/>
            <person name="Van de Peer Y."/>
            <person name="Marchal K."/>
            <person name="Chen J."/>
        </authorList>
    </citation>
    <scope>NUCLEOTIDE SEQUENCE [LARGE SCALE GENOMIC DNA]</scope>
    <source>
        <tissue evidence="1">Leaf</tissue>
    </source>
</reference>
<dbReference type="EMBL" id="DUZY01000004">
    <property type="protein sequence ID" value="DAD36166.1"/>
    <property type="molecule type" value="Genomic_DNA"/>
</dbReference>
<name>A0A822YZI8_NELNU</name>